<gene>
    <name evidence="3" type="ORF">BHM03_00038973</name>
</gene>
<dbReference type="PANTHER" id="PTHR45922:SF1">
    <property type="entry name" value="CLEAVAGE AND POLYADENYLATION SPECIFICITY FACTOR SUBUNIT 2"/>
    <property type="match status" value="1"/>
</dbReference>
<name>A0A445MJZ0_ENSVE</name>
<dbReference type="GO" id="GO:0005847">
    <property type="term" value="C:mRNA cleavage and polyadenylation specificity factor complex"/>
    <property type="evidence" value="ECO:0007669"/>
    <property type="project" value="InterPro"/>
</dbReference>
<dbReference type="CDD" id="cd16293">
    <property type="entry name" value="CPSF2-like_MBL-fold"/>
    <property type="match status" value="1"/>
</dbReference>
<dbReference type="Proteomes" id="UP000290560">
    <property type="component" value="Unassembled WGS sequence"/>
</dbReference>
<keyword evidence="1" id="KW-0539">Nucleus</keyword>
<proteinExistence type="inferred from homology"/>
<dbReference type="GO" id="GO:0003723">
    <property type="term" value="F:RNA binding"/>
    <property type="evidence" value="ECO:0007669"/>
    <property type="project" value="UniProtKB-KW"/>
</dbReference>
<dbReference type="SUPFAM" id="SSF56281">
    <property type="entry name" value="Metallo-hydrolase/oxidoreductase"/>
    <property type="match status" value="1"/>
</dbReference>
<dbReference type="EMBL" id="KV876302">
    <property type="protein sequence ID" value="RZR74592.1"/>
    <property type="molecule type" value="Genomic_DNA"/>
</dbReference>
<feature type="domain" description="Metallo-beta-lactamase" evidence="2">
    <location>
        <begin position="22"/>
        <end position="108"/>
    </location>
</feature>
<dbReference type="InterPro" id="IPR027075">
    <property type="entry name" value="CPSF2"/>
</dbReference>
<dbReference type="GO" id="GO:0006398">
    <property type="term" value="P:mRNA 3'-end processing by stem-loop binding and cleavage"/>
    <property type="evidence" value="ECO:0007669"/>
    <property type="project" value="InterPro"/>
</dbReference>
<dbReference type="Gene3D" id="3.60.15.10">
    <property type="entry name" value="Ribonuclease Z/Hydroxyacylglutathione hydrolase-like"/>
    <property type="match status" value="2"/>
</dbReference>
<evidence type="ECO:0000256" key="1">
    <source>
        <dbReference type="RuleBase" id="RU365006"/>
    </source>
</evidence>
<protein>
    <recommendedName>
        <fullName evidence="1">Cleavage and polyadenylation specificity factor subunit 2</fullName>
    </recommendedName>
    <alternativeName>
        <fullName evidence="1">Cleavage and polyadenylation specificity factor 100 kDa subunit</fullName>
    </alternativeName>
</protein>
<dbReference type="InterPro" id="IPR001279">
    <property type="entry name" value="Metallo-B-lactamas"/>
</dbReference>
<accession>A0A445MJZ0</accession>
<reference evidence="3" key="1">
    <citation type="journal article" date="2018" name="Data Brief">
        <title>Genome sequence data from 17 accessions of Ensete ventricosum, a staple food crop for millions in Ethiopia.</title>
        <authorList>
            <person name="Yemataw Z."/>
            <person name="Muzemil S."/>
            <person name="Ambachew D."/>
            <person name="Tripathi L."/>
            <person name="Tesfaye K."/>
            <person name="Chala A."/>
            <person name="Farbos A."/>
            <person name="O'Neill P."/>
            <person name="Moore K."/>
            <person name="Grant M."/>
            <person name="Studholme D.J."/>
        </authorList>
    </citation>
    <scope>NUCLEOTIDE SEQUENCE [LARGE SCALE GENOMIC DNA]</scope>
    <source>
        <tissue evidence="3">Leaf</tissue>
    </source>
</reference>
<keyword evidence="1" id="KW-0507">mRNA processing</keyword>
<comment type="subcellular location">
    <subcellularLocation>
        <location evidence="1">Nucleus</location>
    </subcellularLocation>
</comment>
<dbReference type="InterPro" id="IPR035639">
    <property type="entry name" value="CPSF2_MBL"/>
</dbReference>
<evidence type="ECO:0000313" key="3">
    <source>
        <dbReference type="EMBL" id="RZR74592.1"/>
    </source>
</evidence>
<dbReference type="PANTHER" id="PTHR45922">
    <property type="entry name" value="CLEAVAGE AND POLYADENYLATION SPECIFICITY FACTOR SUBUNIT 2"/>
    <property type="match status" value="1"/>
</dbReference>
<dbReference type="Pfam" id="PF16661">
    <property type="entry name" value="Lactamase_B_6"/>
    <property type="match status" value="2"/>
</dbReference>
<sequence>MGTSVQVTPLCGVYSENPLCYLLSIDGFNFLMDCGWNDHFDPNLLQPLSRVSTKVDAVLLSHPDVLHLGALPYAMKHLGLTAPVYSTEPVYRLGLLTMYDHYLSRRVKEVLLICLVIDKGEGIVIAPHVAGHLLGGTVWKITKDGEDVVYAVDFNHRKER</sequence>
<comment type="similarity">
    <text evidence="1">Belongs to the metallo-beta-lactamase superfamily. RNA-metabolizing metallo-beta-lactamase-like family. CPSF2/YSH1 subfamily.</text>
</comment>
<dbReference type="AlphaFoldDB" id="A0A445MJZ0"/>
<dbReference type="InterPro" id="IPR036866">
    <property type="entry name" value="RibonucZ/Hydroxyglut_hydro"/>
</dbReference>
<evidence type="ECO:0000259" key="2">
    <source>
        <dbReference type="Pfam" id="PF16661"/>
    </source>
</evidence>
<organism evidence="3">
    <name type="scientific">Ensete ventricosum</name>
    <name type="common">Abyssinian banana</name>
    <name type="synonym">Musa ensete</name>
    <dbReference type="NCBI Taxonomy" id="4639"/>
    <lineage>
        <taxon>Eukaryota</taxon>
        <taxon>Viridiplantae</taxon>
        <taxon>Streptophyta</taxon>
        <taxon>Embryophyta</taxon>
        <taxon>Tracheophyta</taxon>
        <taxon>Spermatophyta</taxon>
        <taxon>Magnoliopsida</taxon>
        <taxon>Liliopsida</taxon>
        <taxon>Zingiberales</taxon>
        <taxon>Musaceae</taxon>
        <taxon>Ensete</taxon>
    </lineage>
</organism>
<feature type="domain" description="Metallo-beta-lactamase" evidence="2">
    <location>
        <begin position="118"/>
        <end position="160"/>
    </location>
</feature>
<keyword evidence="1" id="KW-0694">RNA-binding</keyword>